<dbReference type="GO" id="GO:0051539">
    <property type="term" value="F:4 iron, 4 sulfur cluster binding"/>
    <property type="evidence" value="ECO:0007669"/>
    <property type="project" value="UniProtKB-KW"/>
</dbReference>
<name>A0A4R1LW23_9SPHI</name>
<protein>
    <recommendedName>
        <fullName evidence="13 14">Quinolinate synthase</fullName>
        <ecNumber evidence="4 14">2.5.1.72</ecNumber>
    </recommendedName>
</protein>
<dbReference type="UniPathway" id="UPA00253">
    <property type="reaction ID" value="UER00327"/>
</dbReference>
<comment type="similarity">
    <text evidence="14">Belongs to the quinolinate synthase family. Type 2 subfamily.</text>
</comment>
<feature type="binding site" evidence="14">
    <location>
        <begin position="130"/>
        <end position="132"/>
    </location>
    <ligand>
        <name>iminosuccinate</name>
        <dbReference type="ChEBI" id="CHEBI:77875"/>
    </ligand>
</feature>
<feature type="binding site" evidence="14">
    <location>
        <position position="284"/>
    </location>
    <ligand>
        <name>[4Fe-4S] cluster</name>
        <dbReference type="ChEBI" id="CHEBI:49883"/>
    </ligand>
</feature>
<comment type="catalytic activity">
    <reaction evidence="12">
        <text>iminosuccinate + dihydroxyacetone phosphate = quinolinate + phosphate + 2 H2O + H(+)</text>
        <dbReference type="Rhea" id="RHEA:25888"/>
        <dbReference type="ChEBI" id="CHEBI:15377"/>
        <dbReference type="ChEBI" id="CHEBI:15378"/>
        <dbReference type="ChEBI" id="CHEBI:29959"/>
        <dbReference type="ChEBI" id="CHEBI:43474"/>
        <dbReference type="ChEBI" id="CHEBI:57642"/>
        <dbReference type="ChEBI" id="CHEBI:77875"/>
        <dbReference type="EC" id="2.5.1.72"/>
    </reaction>
    <physiologicalReaction direction="left-to-right" evidence="12">
        <dbReference type="Rhea" id="RHEA:25889"/>
    </physiologicalReaction>
</comment>
<evidence type="ECO:0000256" key="13">
    <source>
        <dbReference type="ARBA" id="ARBA00073059"/>
    </source>
</evidence>
<keyword evidence="11 14" id="KW-0411">Iron-sulfur</keyword>
<dbReference type="NCBIfam" id="TIGR00550">
    <property type="entry name" value="nadA"/>
    <property type="match status" value="1"/>
</dbReference>
<reference evidence="15 16" key="1">
    <citation type="submission" date="2019-03" db="EMBL/GenBank/DDBJ databases">
        <title>Genomic Encyclopedia of Archaeal and Bacterial Type Strains, Phase II (KMG-II): from individual species to whole genera.</title>
        <authorList>
            <person name="Goeker M."/>
        </authorList>
    </citation>
    <scope>NUCLEOTIDE SEQUENCE [LARGE SCALE GENOMIC DNA]</scope>
    <source>
        <strain evidence="15 16">DSM 22554</strain>
    </source>
</reference>
<dbReference type="GO" id="GO:0005829">
    <property type="term" value="C:cytosol"/>
    <property type="evidence" value="ECO:0007669"/>
    <property type="project" value="TreeGrafter"/>
</dbReference>
<evidence type="ECO:0000256" key="9">
    <source>
        <dbReference type="ARBA" id="ARBA00022723"/>
    </source>
</evidence>
<feature type="binding site" evidence="14">
    <location>
        <position position="59"/>
    </location>
    <ligand>
        <name>iminosuccinate</name>
        <dbReference type="ChEBI" id="CHEBI:77875"/>
    </ligand>
</feature>
<evidence type="ECO:0000256" key="8">
    <source>
        <dbReference type="ARBA" id="ARBA00022679"/>
    </source>
</evidence>
<dbReference type="GO" id="GO:0046872">
    <property type="term" value="F:metal ion binding"/>
    <property type="evidence" value="ECO:0007669"/>
    <property type="project" value="UniProtKB-KW"/>
</dbReference>
<evidence type="ECO:0000256" key="7">
    <source>
        <dbReference type="ARBA" id="ARBA00022642"/>
    </source>
</evidence>
<evidence type="ECO:0000256" key="3">
    <source>
        <dbReference type="ARBA" id="ARBA00005065"/>
    </source>
</evidence>
<feature type="binding site" evidence="14">
    <location>
        <position position="234"/>
    </location>
    <ligand>
        <name>iminosuccinate</name>
        <dbReference type="ChEBI" id="CHEBI:77875"/>
    </ligand>
</feature>
<evidence type="ECO:0000256" key="12">
    <source>
        <dbReference type="ARBA" id="ARBA00050125"/>
    </source>
</evidence>
<keyword evidence="7 14" id="KW-0662">Pyridine nucleotide biosynthesis</keyword>
<gene>
    <name evidence="14" type="primary">nadA</name>
    <name evidence="15" type="ORF">C8N28_1564</name>
</gene>
<evidence type="ECO:0000256" key="11">
    <source>
        <dbReference type="ARBA" id="ARBA00023014"/>
    </source>
</evidence>
<dbReference type="NCBIfam" id="NF006879">
    <property type="entry name" value="PRK09375.1-4"/>
    <property type="match status" value="1"/>
</dbReference>
<dbReference type="RefSeq" id="WP_132223360.1">
    <property type="nucleotide sequence ID" value="NZ_SMGO01000002.1"/>
</dbReference>
<evidence type="ECO:0000256" key="10">
    <source>
        <dbReference type="ARBA" id="ARBA00023004"/>
    </source>
</evidence>
<dbReference type="InterPro" id="IPR036094">
    <property type="entry name" value="NadA_sf"/>
</dbReference>
<keyword evidence="9 14" id="KW-0479">Metal-binding</keyword>
<evidence type="ECO:0000256" key="5">
    <source>
        <dbReference type="ARBA" id="ARBA00022485"/>
    </source>
</evidence>
<dbReference type="InterPro" id="IPR003473">
    <property type="entry name" value="NadA"/>
</dbReference>
<dbReference type="Gene3D" id="3.40.50.10800">
    <property type="entry name" value="NadA-like"/>
    <property type="match status" value="3"/>
</dbReference>
<dbReference type="HAMAP" id="MF_00568">
    <property type="entry name" value="NadA_type2"/>
    <property type="match status" value="1"/>
</dbReference>
<evidence type="ECO:0000256" key="4">
    <source>
        <dbReference type="ARBA" id="ARBA00012669"/>
    </source>
</evidence>
<proteinExistence type="inferred from homology"/>
<feature type="binding site" evidence="14">
    <location>
        <position position="104"/>
    </location>
    <ligand>
        <name>[4Fe-4S] cluster</name>
        <dbReference type="ChEBI" id="CHEBI:49883"/>
    </ligand>
</feature>
<comment type="pathway">
    <text evidence="3 14">Cofactor biosynthesis; NAD(+) biosynthesis; quinolinate from iminoaspartate: step 1/1.</text>
</comment>
<comment type="cofactor">
    <cofactor evidence="14">
        <name>[4Fe-4S] cluster</name>
        <dbReference type="ChEBI" id="CHEBI:49883"/>
    </cofactor>
    <text evidence="14">Binds 1 [4Fe-4S] cluster per subunit.</text>
</comment>
<evidence type="ECO:0000256" key="14">
    <source>
        <dbReference type="HAMAP-Rule" id="MF_00568"/>
    </source>
</evidence>
<evidence type="ECO:0000256" key="2">
    <source>
        <dbReference type="ARBA" id="ARBA00004496"/>
    </source>
</evidence>
<dbReference type="Pfam" id="PF02445">
    <property type="entry name" value="NadA"/>
    <property type="match status" value="1"/>
</dbReference>
<keyword evidence="8 14" id="KW-0808">Transferase</keyword>
<feature type="binding site" evidence="14">
    <location>
        <position position="191"/>
    </location>
    <ligand>
        <name>[4Fe-4S] cluster</name>
        <dbReference type="ChEBI" id="CHEBI:49883"/>
    </ligand>
</feature>
<keyword evidence="6 14" id="KW-0963">Cytoplasm</keyword>
<dbReference type="GO" id="GO:0034628">
    <property type="term" value="P:'de novo' NAD+ biosynthetic process from L-aspartate"/>
    <property type="evidence" value="ECO:0007669"/>
    <property type="project" value="TreeGrafter"/>
</dbReference>
<dbReference type="EMBL" id="SMGO01000002">
    <property type="protein sequence ID" value="TCK82977.1"/>
    <property type="molecule type" value="Genomic_DNA"/>
</dbReference>
<sequence length="332" mass="37003">METYEVDLNEKGFVDEAIDPSLDLVEAIKQLKIEKNAVILAHYYQDSEIQDVADYIGDSLGLSQEAAKTEADVIVFAGVHFMAETAKILSPKKKVLLPDLKAGCSLSDSCPPHLFAKFKEQYPDHLVITYVNCTAELKALSDIVCTSSNAVQIVQSLPLDQNIIFGPDKNLGDYVIKKTGRTDIVLWNGACMVHEIFSQEKINKLREEFPLAKLIAHPECENHILQNADYIGSTSGLLKYTKENPAQTFIVATESGIIYQMQKANPGKTFIPAPPNNACACNDCPHMKLNTLEKLYNCMKYELPEIDLEPEVIERARKPIERMLEISAQLGL</sequence>
<feature type="binding site" evidence="14">
    <location>
        <position position="42"/>
    </location>
    <ligand>
        <name>iminosuccinate</name>
        <dbReference type="ChEBI" id="CHEBI:77875"/>
    </ligand>
</feature>
<dbReference type="AlphaFoldDB" id="A0A4R1LW23"/>
<accession>A0A4R1LW23</accession>
<dbReference type="SUPFAM" id="SSF142754">
    <property type="entry name" value="NadA-like"/>
    <property type="match status" value="1"/>
</dbReference>
<feature type="binding site" evidence="14">
    <location>
        <begin position="217"/>
        <end position="219"/>
    </location>
    <ligand>
        <name>iminosuccinate</name>
        <dbReference type="ChEBI" id="CHEBI:77875"/>
    </ligand>
</feature>
<evidence type="ECO:0000313" key="15">
    <source>
        <dbReference type="EMBL" id="TCK82977.1"/>
    </source>
</evidence>
<keyword evidence="5 14" id="KW-0004">4Fe-4S</keyword>
<evidence type="ECO:0000256" key="6">
    <source>
        <dbReference type="ARBA" id="ARBA00022490"/>
    </source>
</evidence>
<dbReference type="OrthoDB" id="9801204at2"/>
<comment type="subcellular location">
    <subcellularLocation>
        <location evidence="2 14">Cytoplasm</location>
    </subcellularLocation>
</comment>
<organism evidence="15 16">
    <name type="scientific">Albibacterium bauzanense</name>
    <dbReference type="NCBI Taxonomy" id="653929"/>
    <lineage>
        <taxon>Bacteria</taxon>
        <taxon>Pseudomonadati</taxon>
        <taxon>Bacteroidota</taxon>
        <taxon>Sphingobacteriia</taxon>
        <taxon>Sphingobacteriales</taxon>
        <taxon>Sphingobacteriaceae</taxon>
        <taxon>Albibacterium</taxon>
    </lineage>
</organism>
<dbReference type="PANTHER" id="PTHR30573">
    <property type="entry name" value="QUINOLINATE SYNTHETASE A"/>
    <property type="match status" value="1"/>
</dbReference>
<evidence type="ECO:0000256" key="1">
    <source>
        <dbReference type="ARBA" id="ARBA00003791"/>
    </source>
</evidence>
<dbReference type="EC" id="2.5.1.72" evidence="4 14"/>
<dbReference type="InterPro" id="IPR023066">
    <property type="entry name" value="Quinolinate_synth_type2"/>
</dbReference>
<keyword evidence="10 14" id="KW-0408">Iron</keyword>
<feature type="binding site" evidence="14">
    <location>
        <position position="147"/>
    </location>
    <ligand>
        <name>iminosuccinate</name>
        <dbReference type="ChEBI" id="CHEBI:77875"/>
    </ligand>
</feature>
<dbReference type="GO" id="GO:0008987">
    <property type="term" value="F:quinolinate synthetase A activity"/>
    <property type="evidence" value="ECO:0007669"/>
    <property type="project" value="UniProtKB-UniRule"/>
</dbReference>
<dbReference type="PANTHER" id="PTHR30573:SF0">
    <property type="entry name" value="QUINOLINATE SYNTHASE, CHLOROPLASTIC"/>
    <property type="match status" value="1"/>
</dbReference>
<keyword evidence="16" id="KW-1185">Reference proteome</keyword>
<dbReference type="FunFam" id="3.40.50.10800:FF:000001">
    <property type="entry name" value="Quinolinate synthase A"/>
    <property type="match status" value="1"/>
</dbReference>
<dbReference type="Proteomes" id="UP000294616">
    <property type="component" value="Unassembled WGS sequence"/>
</dbReference>
<dbReference type="NCBIfam" id="NF006878">
    <property type="entry name" value="PRK09375.1-2"/>
    <property type="match status" value="1"/>
</dbReference>
<dbReference type="FunFam" id="3.40.50.10800:FF:000003">
    <property type="entry name" value="Quinolinate synthase A"/>
    <property type="match status" value="1"/>
</dbReference>
<comment type="caution">
    <text evidence="15">The sequence shown here is derived from an EMBL/GenBank/DDBJ whole genome shotgun (WGS) entry which is preliminary data.</text>
</comment>
<comment type="function">
    <text evidence="1 14">Catalyzes the condensation of iminoaspartate with dihydroxyacetone phosphate to form quinolinate.</text>
</comment>
<evidence type="ECO:0000313" key="16">
    <source>
        <dbReference type="Proteomes" id="UP000294616"/>
    </source>
</evidence>